<evidence type="ECO:0000256" key="3">
    <source>
        <dbReference type="ARBA" id="ARBA00022651"/>
    </source>
</evidence>
<evidence type="ECO:0000256" key="8">
    <source>
        <dbReference type="ARBA" id="ARBA00023326"/>
    </source>
</evidence>
<dbReference type="GO" id="GO:0031176">
    <property type="term" value="F:endo-1,4-beta-xylanase activity"/>
    <property type="evidence" value="ECO:0007669"/>
    <property type="project" value="UniProtKB-EC"/>
</dbReference>
<organism evidence="11 12">
    <name type="scientific">Cellulomonas bogoriensis 69B4 = DSM 16987</name>
    <dbReference type="NCBI Taxonomy" id="1386082"/>
    <lineage>
        <taxon>Bacteria</taxon>
        <taxon>Bacillati</taxon>
        <taxon>Actinomycetota</taxon>
        <taxon>Actinomycetes</taxon>
        <taxon>Micrococcales</taxon>
        <taxon>Cellulomonadaceae</taxon>
        <taxon>Cellulomonas</taxon>
    </lineage>
</organism>
<dbReference type="Proteomes" id="UP000054314">
    <property type="component" value="Unassembled WGS sequence"/>
</dbReference>
<dbReference type="Gene3D" id="3.20.20.80">
    <property type="entry name" value="Glycosidases"/>
    <property type="match status" value="1"/>
</dbReference>
<comment type="similarity">
    <text evidence="2 9">Belongs to the glycosyl hydrolase 10 (cellulase F) family.</text>
</comment>
<feature type="domain" description="GH10" evidence="10">
    <location>
        <begin position="78"/>
        <end position="388"/>
    </location>
</feature>
<dbReference type="OrthoDB" id="9815836at2"/>
<accession>A0A0A0C1G3</accession>
<comment type="catalytic activity">
    <reaction evidence="1 9">
        <text>Endohydrolysis of (1-&gt;4)-beta-D-xylosidic linkages in xylans.</text>
        <dbReference type="EC" id="3.2.1.8"/>
    </reaction>
</comment>
<keyword evidence="8 9" id="KW-0624">Polysaccharide degradation</keyword>
<gene>
    <name evidence="11" type="ORF">N869_06155</name>
</gene>
<dbReference type="InterPro" id="IPR044846">
    <property type="entry name" value="GH10"/>
</dbReference>
<evidence type="ECO:0000256" key="7">
    <source>
        <dbReference type="ARBA" id="ARBA00023295"/>
    </source>
</evidence>
<sequence length="393" mass="43959">MQHRRSTHHGAGGSTRGPGRALRWSAALLVAPVLVACAPDAEDPQDDQTPPGQEQPETQFDTLREAAPEGFYVGSAAAGGGHHLEQDYDDPFTTDEAYREVLAEQFSSLSAENQMKWEFIHPEQGEYDFGPADAIVDFAEENGQVVRGHTLLWHSQNPEWLEEGDFTPEELREILREHIETVVGRYAGRIQQWDVANEIVDDDAEIRTEENIWIRELGIEIVSDAFRWAHEADPEAELFLNDYSVEGINAKSDVYYGLAQDMLDDGVPLHGFGVQGHLSTQYGYPGDLQQNLQRFADLGLKTAITEIDVRIVMPEDGQPDQGAFEQQAAYYRMSLEACLAVEGCDSFTLWGFVDRYSWVPVFFPEEGAATVMEDDYSPRPAFTALLQALEAAR</sequence>
<reference evidence="11 12" key="1">
    <citation type="submission" date="2013-08" db="EMBL/GenBank/DDBJ databases">
        <title>Genome sequencing of Cellulomonas bogoriensis 69B4.</title>
        <authorList>
            <person name="Chen F."/>
            <person name="Li Y."/>
            <person name="Wang G."/>
        </authorList>
    </citation>
    <scope>NUCLEOTIDE SEQUENCE [LARGE SCALE GENOMIC DNA]</scope>
    <source>
        <strain evidence="11 12">69B4</strain>
    </source>
</reference>
<keyword evidence="6 9" id="KW-0119">Carbohydrate metabolism</keyword>
<proteinExistence type="inferred from homology"/>
<dbReference type="SUPFAM" id="SSF51445">
    <property type="entry name" value="(Trans)glycosidases"/>
    <property type="match status" value="1"/>
</dbReference>
<dbReference type="GO" id="GO:0045493">
    <property type="term" value="P:xylan catabolic process"/>
    <property type="evidence" value="ECO:0007669"/>
    <property type="project" value="UniProtKB-KW"/>
</dbReference>
<comment type="caution">
    <text evidence="11">The sequence shown here is derived from an EMBL/GenBank/DDBJ whole genome shotgun (WGS) entry which is preliminary data.</text>
</comment>
<dbReference type="InterPro" id="IPR017853">
    <property type="entry name" value="GH"/>
</dbReference>
<keyword evidence="5 9" id="KW-0378">Hydrolase</keyword>
<dbReference type="EC" id="3.2.1.8" evidence="9"/>
<keyword evidence="4" id="KW-0732">Signal</keyword>
<evidence type="ECO:0000313" key="12">
    <source>
        <dbReference type="Proteomes" id="UP000054314"/>
    </source>
</evidence>
<evidence type="ECO:0000256" key="2">
    <source>
        <dbReference type="ARBA" id="ARBA00007495"/>
    </source>
</evidence>
<dbReference type="SMART" id="SM00633">
    <property type="entry name" value="Glyco_10"/>
    <property type="match status" value="1"/>
</dbReference>
<evidence type="ECO:0000313" key="11">
    <source>
        <dbReference type="EMBL" id="KGM14035.1"/>
    </source>
</evidence>
<evidence type="ECO:0000256" key="1">
    <source>
        <dbReference type="ARBA" id="ARBA00000681"/>
    </source>
</evidence>
<keyword evidence="7 9" id="KW-0326">Glycosidase</keyword>
<dbReference type="InterPro" id="IPR001000">
    <property type="entry name" value="GH10_dom"/>
</dbReference>
<dbReference type="PANTHER" id="PTHR31490">
    <property type="entry name" value="GLYCOSYL HYDROLASE"/>
    <property type="match status" value="1"/>
</dbReference>
<dbReference type="PROSITE" id="PS51760">
    <property type="entry name" value="GH10_2"/>
    <property type="match status" value="1"/>
</dbReference>
<dbReference type="Pfam" id="PF00331">
    <property type="entry name" value="Glyco_hydro_10"/>
    <property type="match status" value="1"/>
</dbReference>
<dbReference type="PRINTS" id="PR00134">
    <property type="entry name" value="GLHYDRLASE10"/>
</dbReference>
<dbReference type="AlphaFoldDB" id="A0A0A0C1G3"/>
<evidence type="ECO:0000256" key="4">
    <source>
        <dbReference type="ARBA" id="ARBA00022729"/>
    </source>
</evidence>
<name>A0A0A0C1G3_9CELL</name>
<evidence type="ECO:0000259" key="10">
    <source>
        <dbReference type="PROSITE" id="PS51760"/>
    </source>
</evidence>
<dbReference type="RefSeq" id="WP_052104899.1">
    <property type="nucleotide sequence ID" value="NZ_AXCZ01000015.1"/>
</dbReference>
<dbReference type="SMR" id="A0A0A0C1G3"/>
<evidence type="ECO:0000256" key="6">
    <source>
        <dbReference type="ARBA" id="ARBA00023277"/>
    </source>
</evidence>
<dbReference type="EMBL" id="AXCZ01000015">
    <property type="protein sequence ID" value="KGM14035.1"/>
    <property type="molecule type" value="Genomic_DNA"/>
</dbReference>
<evidence type="ECO:0000256" key="5">
    <source>
        <dbReference type="ARBA" id="ARBA00022801"/>
    </source>
</evidence>
<keyword evidence="12" id="KW-1185">Reference proteome</keyword>
<protein>
    <recommendedName>
        <fullName evidence="9">Beta-xylanase</fullName>
        <ecNumber evidence="9">3.2.1.8</ecNumber>
    </recommendedName>
</protein>
<dbReference type="PANTHER" id="PTHR31490:SF88">
    <property type="entry name" value="BETA-XYLANASE"/>
    <property type="match status" value="1"/>
</dbReference>
<keyword evidence="3 11" id="KW-0858">Xylan degradation</keyword>
<evidence type="ECO:0000256" key="9">
    <source>
        <dbReference type="RuleBase" id="RU361174"/>
    </source>
</evidence>